<evidence type="ECO:0000313" key="1">
    <source>
        <dbReference type="EnsemblPlants" id="AVESA.00010b.r2.3AG0404930.1.CDS"/>
    </source>
</evidence>
<dbReference type="Proteomes" id="UP001732700">
    <property type="component" value="Chromosome 3A"/>
</dbReference>
<accession>A0ACD5VDQ8</accession>
<sequence length="394" mass="42755">MACSQATDGCIRRTERADGPAAVLAIGTANPTNYMSQDDYPDFYFRVTKSEHLAEHKKAFKTICRLTGTEKRFFHHSEELLNANPEFLHRTSPSLEARLAIVATATPELAASAATKAIARWGRPATDITHLVVCTNMEARAPSADVRLVHLLGLRTNVCRTMLQLNGCTAGCSALRLAKDLAENNRGARVLVACVEISIAGFAGPDQGECLDTLISHALFGDGAGAVIVGADTVHPIEHPLFEMVSVTQTVIPNTEHVLSIMPGEFGIHGKVSTKLPGLVADNIEQCLLDAFGALHIKVKWNDLFWAVHPGSSVVLDRMEKTLRLDPTKLAASRTVVQNFGNMLSATVIFVLDEQQRRMAEEGPEVEWGVMVGFGPGFSIETMVLRSTPRMSSE</sequence>
<protein>
    <submittedName>
        <fullName evidence="1">Uncharacterized protein</fullName>
    </submittedName>
</protein>
<organism evidence="1 2">
    <name type="scientific">Avena sativa</name>
    <name type="common">Oat</name>
    <dbReference type="NCBI Taxonomy" id="4498"/>
    <lineage>
        <taxon>Eukaryota</taxon>
        <taxon>Viridiplantae</taxon>
        <taxon>Streptophyta</taxon>
        <taxon>Embryophyta</taxon>
        <taxon>Tracheophyta</taxon>
        <taxon>Spermatophyta</taxon>
        <taxon>Magnoliopsida</taxon>
        <taxon>Liliopsida</taxon>
        <taxon>Poales</taxon>
        <taxon>Poaceae</taxon>
        <taxon>BOP clade</taxon>
        <taxon>Pooideae</taxon>
        <taxon>Poodae</taxon>
        <taxon>Poeae</taxon>
        <taxon>Poeae Chloroplast Group 1 (Aveneae type)</taxon>
        <taxon>Aveninae</taxon>
        <taxon>Avena</taxon>
    </lineage>
</organism>
<keyword evidence="2" id="KW-1185">Reference proteome</keyword>
<name>A0ACD5VDQ8_AVESA</name>
<reference evidence="1" key="1">
    <citation type="submission" date="2021-05" db="EMBL/GenBank/DDBJ databases">
        <authorList>
            <person name="Scholz U."/>
            <person name="Mascher M."/>
            <person name="Fiebig A."/>
        </authorList>
    </citation>
    <scope>NUCLEOTIDE SEQUENCE [LARGE SCALE GENOMIC DNA]</scope>
</reference>
<dbReference type="EnsemblPlants" id="AVESA.00010b.r2.3AG0404930.1">
    <property type="protein sequence ID" value="AVESA.00010b.r2.3AG0404930.1.CDS"/>
    <property type="gene ID" value="AVESA.00010b.r2.3AG0404930"/>
</dbReference>
<reference evidence="1" key="2">
    <citation type="submission" date="2025-09" db="UniProtKB">
        <authorList>
            <consortium name="EnsemblPlants"/>
        </authorList>
    </citation>
    <scope>IDENTIFICATION</scope>
</reference>
<evidence type="ECO:0000313" key="2">
    <source>
        <dbReference type="Proteomes" id="UP001732700"/>
    </source>
</evidence>
<proteinExistence type="predicted"/>